<dbReference type="EMBL" id="LR797468">
    <property type="protein sequence ID" value="CAB4218712.1"/>
    <property type="molecule type" value="Genomic_DNA"/>
</dbReference>
<organism evidence="1">
    <name type="scientific">uncultured Caudovirales phage</name>
    <dbReference type="NCBI Taxonomy" id="2100421"/>
    <lineage>
        <taxon>Viruses</taxon>
        <taxon>Duplodnaviria</taxon>
        <taxon>Heunggongvirae</taxon>
        <taxon>Uroviricota</taxon>
        <taxon>Caudoviricetes</taxon>
        <taxon>Peduoviridae</taxon>
        <taxon>Maltschvirus</taxon>
        <taxon>Maltschvirus maltsch</taxon>
    </lineage>
</organism>
<accession>A0A6J5ST18</accession>
<sequence length="84" mass="9852">MNTLKPHKKQAITDAIKAGKSTAWILRNLKTSCLTIKNLRAELKGEAPVLKHTPKVRKEYKERIYSHYYFSKQNQQETFLLNSY</sequence>
<evidence type="ECO:0000313" key="1">
    <source>
        <dbReference type="EMBL" id="CAB4218712.1"/>
    </source>
</evidence>
<reference evidence="1" key="1">
    <citation type="submission" date="2020-05" db="EMBL/GenBank/DDBJ databases">
        <authorList>
            <person name="Chiriac C."/>
            <person name="Salcher M."/>
            <person name="Ghai R."/>
            <person name="Kavagutti S V."/>
        </authorList>
    </citation>
    <scope>NUCLEOTIDE SEQUENCE</scope>
</reference>
<name>A0A6J5ST18_9CAUD</name>
<proteinExistence type="predicted"/>
<gene>
    <name evidence="1" type="ORF">UFOVP1605_43</name>
</gene>
<protein>
    <submittedName>
        <fullName evidence="1">Uncharacterized protein</fullName>
    </submittedName>
</protein>